<gene>
    <name evidence="2" type="ORF">GMARGA_LOCUS27804</name>
</gene>
<evidence type="ECO:0000313" key="2">
    <source>
        <dbReference type="EMBL" id="CAG8821321.1"/>
    </source>
</evidence>
<dbReference type="Proteomes" id="UP000789901">
    <property type="component" value="Unassembled WGS sequence"/>
</dbReference>
<feature type="compositionally biased region" description="Acidic residues" evidence="1">
    <location>
        <begin position="58"/>
        <end position="71"/>
    </location>
</feature>
<sequence>MRKKSEDIEQIICTYFTIPIQPTLYTSFLSTSRNSNTLNHQKEKHESSITVSEKSSEESPEESSEEGDDESSISISEKPRFNALAQKLALTKQKAAEKKLKELNNLHCIAQDLQLLAQAKCRAKKLKALEENNEVIHYDSPRWSSFLQQNPNLPMQLHSCIEFGSAMQKRKKEIIKVHTSLHLKAEMEERYKVYMSRSCLNTYLWPRCINSLSAKWHHHPIAIQVMSVSRNEMKEHIDEHYYDKAKVFLGITAVGWTFKTIQSDNEPVAVPNHDFPKNSIQKLIPSVYLTIDPKNSNDSLQKGQLLILIRTSSSTHMADILSLLENPDFDQALK</sequence>
<name>A0ABN7W878_GIGMA</name>
<dbReference type="EMBL" id="CAJVQB010034547">
    <property type="protein sequence ID" value="CAG8821321.1"/>
    <property type="molecule type" value="Genomic_DNA"/>
</dbReference>
<evidence type="ECO:0000313" key="3">
    <source>
        <dbReference type="Proteomes" id="UP000789901"/>
    </source>
</evidence>
<feature type="region of interest" description="Disordered" evidence="1">
    <location>
        <begin position="36"/>
        <end position="76"/>
    </location>
</feature>
<accession>A0ABN7W878</accession>
<reference evidence="2 3" key="1">
    <citation type="submission" date="2021-06" db="EMBL/GenBank/DDBJ databases">
        <authorList>
            <person name="Kallberg Y."/>
            <person name="Tangrot J."/>
            <person name="Rosling A."/>
        </authorList>
    </citation>
    <scope>NUCLEOTIDE SEQUENCE [LARGE SCALE GENOMIC DNA]</scope>
    <source>
        <strain evidence="2 3">120-4 pot B 10/14</strain>
    </source>
</reference>
<proteinExistence type="predicted"/>
<keyword evidence="3" id="KW-1185">Reference proteome</keyword>
<comment type="caution">
    <text evidence="2">The sequence shown here is derived from an EMBL/GenBank/DDBJ whole genome shotgun (WGS) entry which is preliminary data.</text>
</comment>
<protein>
    <submittedName>
        <fullName evidence="2">2876_t:CDS:1</fullName>
    </submittedName>
</protein>
<evidence type="ECO:0000256" key="1">
    <source>
        <dbReference type="SAM" id="MobiDB-lite"/>
    </source>
</evidence>
<organism evidence="2 3">
    <name type="scientific">Gigaspora margarita</name>
    <dbReference type="NCBI Taxonomy" id="4874"/>
    <lineage>
        <taxon>Eukaryota</taxon>
        <taxon>Fungi</taxon>
        <taxon>Fungi incertae sedis</taxon>
        <taxon>Mucoromycota</taxon>
        <taxon>Glomeromycotina</taxon>
        <taxon>Glomeromycetes</taxon>
        <taxon>Diversisporales</taxon>
        <taxon>Gigasporaceae</taxon>
        <taxon>Gigaspora</taxon>
    </lineage>
</organism>